<gene>
    <name evidence="2" type="ORF">AB675_11369</name>
</gene>
<evidence type="ECO:0000313" key="2">
    <source>
        <dbReference type="EMBL" id="KPI40089.1"/>
    </source>
</evidence>
<protein>
    <recommendedName>
        <fullName evidence="4">LITAF domain-containing protein</fullName>
    </recommendedName>
</protein>
<evidence type="ECO:0000313" key="3">
    <source>
        <dbReference type="Proteomes" id="UP000038010"/>
    </source>
</evidence>
<dbReference type="EMBL" id="LFJN01000013">
    <property type="protein sequence ID" value="KPI40089.1"/>
    <property type="molecule type" value="Genomic_DNA"/>
</dbReference>
<dbReference type="GeneID" id="28732088"/>
<evidence type="ECO:0000256" key="1">
    <source>
        <dbReference type="SAM" id="SignalP"/>
    </source>
</evidence>
<name>A0A0N0NMD9_9EURO</name>
<dbReference type="Proteomes" id="UP000038010">
    <property type="component" value="Unassembled WGS sequence"/>
</dbReference>
<sequence>MHLTASTLLALTLTTLGTTDTTSEPTLTLTLIDGNRSTVSLITVPQSSFTTVNVPRTDPGVATVPREDPFIAARQVITAKCITTLIIPCPTCKTTTVGCSSTPPSVPAAFTGGVGRRDMLAAREPESAPEECLPTLIIPCPTCETTTVLPGDCITTPPAPTFTGGVGRRHHAHLLAREREPAAEAGCLTTLIIPCPTCQTTTVLPHDCTPTPALGGGVGKRTIVAREAEPEPEPQRTTLVIPCPACSTTTLIGPDGPETTA</sequence>
<dbReference type="VEuPathDB" id="FungiDB:AB675_11369"/>
<feature type="chain" id="PRO_5005856791" description="LITAF domain-containing protein" evidence="1">
    <location>
        <begin position="18"/>
        <end position="261"/>
    </location>
</feature>
<keyword evidence="1" id="KW-0732">Signal</keyword>
<proteinExistence type="predicted"/>
<reference evidence="2 3" key="1">
    <citation type="submission" date="2015-06" db="EMBL/GenBank/DDBJ databases">
        <title>Draft genome of the ant-associated black yeast Phialophora attae CBS 131958.</title>
        <authorList>
            <person name="Moreno L.F."/>
            <person name="Stielow B.J."/>
            <person name="de Hoog S."/>
            <person name="Vicente V.A."/>
            <person name="Weiss V.A."/>
            <person name="de Vries M."/>
            <person name="Cruz L.M."/>
            <person name="Souza E.M."/>
        </authorList>
    </citation>
    <scope>NUCLEOTIDE SEQUENCE [LARGE SCALE GENOMIC DNA]</scope>
    <source>
        <strain evidence="2 3">CBS 131958</strain>
    </source>
</reference>
<comment type="caution">
    <text evidence="2">The sequence shown here is derived from an EMBL/GenBank/DDBJ whole genome shotgun (WGS) entry which is preliminary data.</text>
</comment>
<feature type="signal peptide" evidence="1">
    <location>
        <begin position="1"/>
        <end position="17"/>
    </location>
</feature>
<dbReference type="RefSeq" id="XP_018000052.1">
    <property type="nucleotide sequence ID" value="XM_018140208.1"/>
</dbReference>
<dbReference type="AlphaFoldDB" id="A0A0N0NMD9"/>
<keyword evidence="3" id="KW-1185">Reference proteome</keyword>
<evidence type="ECO:0008006" key="4">
    <source>
        <dbReference type="Google" id="ProtNLM"/>
    </source>
</evidence>
<accession>A0A0N0NMD9</accession>
<organism evidence="2 3">
    <name type="scientific">Cyphellophora attinorum</name>
    <dbReference type="NCBI Taxonomy" id="1664694"/>
    <lineage>
        <taxon>Eukaryota</taxon>
        <taxon>Fungi</taxon>
        <taxon>Dikarya</taxon>
        <taxon>Ascomycota</taxon>
        <taxon>Pezizomycotina</taxon>
        <taxon>Eurotiomycetes</taxon>
        <taxon>Chaetothyriomycetidae</taxon>
        <taxon>Chaetothyriales</taxon>
        <taxon>Cyphellophoraceae</taxon>
        <taxon>Cyphellophora</taxon>
    </lineage>
</organism>